<feature type="domain" description="SusD-like N-terminal" evidence="8">
    <location>
        <begin position="31"/>
        <end position="218"/>
    </location>
</feature>
<dbReference type="EMBL" id="JBBMFL010000012">
    <property type="protein sequence ID" value="MEQ2545406.1"/>
    <property type="molecule type" value="Genomic_DNA"/>
</dbReference>
<keyword evidence="3 6" id="KW-0732">Signal</keyword>
<dbReference type="Proteomes" id="UP001460202">
    <property type="component" value="Unassembled WGS sequence"/>
</dbReference>
<feature type="domain" description="RagB/SusD" evidence="7">
    <location>
        <begin position="366"/>
        <end position="542"/>
    </location>
</feature>
<evidence type="ECO:0000256" key="3">
    <source>
        <dbReference type="ARBA" id="ARBA00022729"/>
    </source>
</evidence>
<sequence>MKKNTILLSLCILFLASCSLLDTEPQDFVTPSNYYNNETEMNTALNGVYATLANTTLYGGNLLGRMGLSADIGYESYSSDYGSVGDYDVSPADAKILTFWRDLYDGIGRANMLIKYIDKPQLDEATRNNIYGQALFLRAYYHFLLVVRFHNIPLILSVPEDGNRESVQTPQSSTRDVYLQIIKDMEEAAPLVRTAAELQSPGRVSQSTVYGMLARVALYMAGYPVKEPGMYAKAKEYAQKVIDTGSHAMNASYEQVFINYIQDKYDAGESLFEVEFWGTNEGTYTTTAGMVGRNNGIGCSSTNIIGDTGKSVVDLFGYSIGAIRTTPYFFTLFETGDLRRDWTIAPFTYNTTTGTKTELTSSYIWTRYCGKFRREYELSQPRSTNYTPINFPLLRYSDILLIWAEGVAADPDNHSADDLKQAYEYVNQVRRRGFGKDINTPDAGVDLETGDKSYLLEAIKDERPRELGFELLRKDDIVRWGEFYDRMRYARSLAAAIPDSYTSSYYVNARRTYNNVNRRDEIWPIPTYELGVNRALVQNPGW</sequence>
<evidence type="ECO:0000256" key="4">
    <source>
        <dbReference type="ARBA" id="ARBA00023136"/>
    </source>
</evidence>
<dbReference type="SUPFAM" id="SSF48452">
    <property type="entry name" value="TPR-like"/>
    <property type="match status" value="1"/>
</dbReference>
<evidence type="ECO:0000313" key="9">
    <source>
        <dbReference type="EMBL" id="MEQ2545406.1"/>
    </source>
</evidence>
<keyword evidence="5" id="KW-0998">Cell outer membrane</keyword>
<comment type="similarity">
    <text evidence="2">Belongs to the SusD family.</text>
</comment>
<gene>
    <name evidence="9" type="ORF">WMO46_10670</name>
</gene>
<dbReference type="Pfam" id="PF07980">
    <property type="entry name" value="SusD_RagB"/>
    <property type="match status" value="1"/>
</dbReference>
<evidence type="ECO:0000256" key="5">
    <source>
        <dbReference type="ARBA" id="ARBA00023237"/>
    </source>
</evidence>
<comment type="subcellular location">
    <subcellularLocation>
        <location evidence="1">Cell outer membrane</location>
    </subcellularLocation>
</comment>
<feature type="chain" id="PRO_5045138741" evidence="6">
    <location>
        <begin position="23"/>
        <end position="542"/>
    </location>
</feature>
<comment type="caution">
    <text evidence="9">The sequence shown here is derived from an EMBL/GenBank/DDBJ whole genome shotgun (WGS) entry which is preliminary data.</text>
</comment>
<dbReference type="PROSITE" id="PS51257">
    <property type="entry name" value="PROKAR_LIPOPROTEIN"/>
    <property type="match status" value="1"/>
</dbReference>
<evidence type="ECO:0000256" key="2">
    <source>
        <dbReference type="ARBA" id="ARBA00006275"/>
    </source>
</evidence>
<evidence type="ECO:0000256" key="1">
    <source>
        <dbReference type="ARBA" id="ARBA00004442"/>
    </source>
</evidence>
<protein>
    <submittedName>
        <fullName evidence="9">RagB/SusD family nutrient uptake outer membrane protein</fullName>
    </submittedName>
</protein>
<dbReference type="InterPro" id="IPR012944">
    <property type="entry name" value="SusD_RagB_dom"/>
</dbReference>
<keyword evidence="4" id="KW-0472">Membrane</keyword>
<organism evidence="9 10">
    <name type="scientific">Alistipes intestinihominis</name>
    <dbReference type="NCBI Taxonomy" id="3133172"/>
    <lineage>
        <taxon>Bacteria</taxon>
        <taxon>Pseudomonadati</taxon>
        <taxon>Bacteroidota</taxon>
        <taxon>Bacteroidia</taxon>
        <taxon>Bacteroidales</taxon>
        <taxon>Rikenellaceae</taxon>
        <taxon>Alistipes</taxon>
    </lineage>
</organism>
<keyword evidence="10" id="KW-1185">Reference proteome</keyword>
<accession>A0ABV1GYC0</accession>
<dbReference type="Gene3D" id="1.25.40.390">
    <property type="match status" value="1"/>
</dbReference>
<feature type="signal peptide" evidence="6">
    <location>
        <begin position="1"/>
        <end position="22"/>
    </location>
</feature>
<evidence type="ECO:0000256" key="6">
    <source>
        <dbReference type="SAM" id="SignalP"/>
    </source>
</evidence>
<reference evidence="9 10" key="1">
    <citation type="submission" date="2024-03" db="EMBL/GenBank/DDBJ databases">
        <title>Human intestinal bacterial collection.</title>
        <authorList>
            <person name="Pauvert C."/>
            <person name="Hitch T.C.A."/>
            <person name="Clavel T."/>
        </authorList>
    </citation>
    <scope>NUCLEOTIDE SEQUENCE [LARGE SCALE GENOMIC DNA]</scope>
    <source>
        <strain evidence="9 10">CLA-KB-H122</strain>
    </source>
</reference>
<dbReference type="Pfam" id="PF14322">
    <property type="entry name" value="SusD-like_3"/>
    <property type="match status" value="1"/>
</dbReference>
<evidence type="ECO:0000313" key="10">
    <source>
        <dbReference type="Proteomes" id="UP001460202"/>
    </source>
</evidence>
<dbReference type="CDD" id="cd08977">
    <property type="entry name" value="SusD"/>
    <property type="match status" value="1"/>
</dbReference>
<evidence type="ECO:0000259" key="8">
    <source>
        <dbReference type="Pfam" id="PF14322"/>
    </source>
</evidence>
<evidence type="ECO:0000259" key="7">
    <source>
        <dbReference type="Pfam" id="PF07980"/>
    </source>
</evidence>
<name>A0ABV1GYC0_9BACT</name>
<dbReference type="InterPro" id="IPR011990">
    <property type="entry name" value="TPR-like_helical_dom_sf"/>
</dbReference>
<dbReference type="InterPro" id="IPR033985">
    <property type="entry name" value="SusD-like_N"/>
</dbReference>
<dbReference type="RefSeq" id="WP_349094329.1">
    <property type="nucleotide sequence ID" value="NZ_JBBMFL010000012.1"/>
</dbReference>
<proteinExistence type="inferred from homology"/>